<protein>
    <recommendedName>
        <fullName evidence="3">Polyketide cyclase/dehydrase/lipid transport protein</fullName>
    </recommendedName>
</protein>
<name>A0A839Q672_9MICO</name>
<reference evidence="1 2" key="1">
    <citation type="submission" date="2020-08" db="EMBL/GenBank/DDBJ databases">
        <title>Genomic Encyclopedia of Type Strains, Phase IV (KMG-V): Genome sequencing to study the core and pangenomes of soil and plant-associated prokaryotes.</title>
        <authorList>
            <person name="Whitman W."/>
        </authorList>
    </citation>
    <scope>NUCLEOTIDE SEQUENCE [LARGE SCALE GENOMIC DNA]</scope>
    <source>
        <strain evidence="1 2">B3ACCR2</strain>
    </source>
</reference>
<organism evidence="1 2">
    <name type="scientific">Terracoccus luteus</name>
    <dbReference type="NCBI Taxonomy" id="53356"/>
    <lineage>
        <taxon>Bacteria</taxon>
        <taxon>Bacillati</taxon>
        <taxon>Actinomycetota</taxon>
        <taxon>Actinomycetes</taxon>
        <taxon>Micrococcales</taxon>
        <taxon>Intrasporangiaceae</taxon>
        <taxon>Terracoccus</taxon>
    </lineage>
</organism>
<proteinExistence type="predicted"/>
<sequence length="141" mass="15090">MGAAKHKNQNATFTARTTLDPDRVVELAKAAGASVKNSIPGQPFVQYDGGYPGQLNFSVRNIGGRNVLMTFTTSITEAGGGTTVQTKIDGFKTTQPTWMFIPVGPKSLVGYSHYKRFVAALERELKVADTSAAGQLVERPA</sequence>
<evidence type="ECO:0000313" key="2">
    <source>
        <dbReference type="Proteomes" id="UP000590811"/>
    </source>
</evidence>
<dbReference type="EMBL" id="JACHVT010000008">
    <property type="protein sequence ID" value="MBB2988141.1"/>
    <property type="molecule type" value="Genomic_DNA"/>
</dbReference>
<dbReference type="RefSeq" id="WP_184511161.1">
    <property type="nucleotide sequence ID" value="NZ_JACHVT010000008.1"/>
</dbReference>
<gene>
    <name evidence="1" type="ORF">FHW14_003330</name>
</gene>
<comment type="caution">
    <text evidence="1">The sequence shown here is derived from an EMBL/GenBank/DDBJ whole genome shotgun (WGS) entry which is preliminary data.</text>
</comment>
<evidence type="ECO:0000313" key="1">
    <source>
        <dbReference type="EMBL" id="MBB2988141.1"/>
    </source>
</evidence>
<accession>A0A839Q672</accession>
<dbReference type="AlphaFoldDB" id="A0A839Q672"/>
<dbReference type="Proteomes" id="UP000590811">
    <property type="component" value="Unassembled WGS sequence"/>
</dbReference>
<evidence type="ECO:0008006" key="3">
    <source>
        <dbReference type="Google" id="ProtNLM"/>
    </source>
</evidence>